<accession>A0A4Z0H1Q9</accession>
<keyword evidence="3" id="KW-0813">Transport</keyword>
<evidence type="ECO:0000256" key="6">
    <source>
        <dbReference type="SAM" id="MobiDB-lite"/>
    </source>
</evidence>
<evidence type="ECO:0000256" key="7">
    <source>
        <dbReference type="SAM" id="SignalP"/>
    </source>
</evidence>
<dbReference type="GO" id="GO:1901678">
    <property type="term" value="P:iron coordination entity transport"/>
    <property type="evidence" value="ECO:0007669"/>
    <property type="project" value="UniProtKB-ARBA"/>
</dbReference>
<dbReference type="Proteomes" id="UP000297982">
    <property type="component" value="Unassembled WGS sequence"/>
</dbReference>
<dbReference type="Gene3D" id="3.40.50.1980">
    <property type="entry name" value="Nitrogenase molybdenum iron protein domain"/>
    <property type="match status" value="2"/>
</dbReference>
<feature type="chain" id="PRO_5021211055" evidence="7">
    <location>
        <begin position="26"/>
        <end position="331"/>
    </location>
</feature>
<dbReference type="PANTHER" id="PTHR30532">
    <property type="entry name" value="IRON III DICITRATE-BINDING PERIPLASMIC PROTEIN"/>
    <property type="match status" value="1"/>
</dbReference>
<keyword evidence="4 7" id="KW-0732">Signal</keyword>
<name>A0A4Z0H1Q9_9BACI</name>
<feature type="domain" description="Fe/B12 periplasmic-binding" evidence="8">
    <location>
        <begin position="70"/>
        <end position="331"/>
    </location>
</feature>
<gene>
    <name evidence="9" type="ORF">E4663_01965</name>
</gene>
<dbReference type="STRING" id="192814.GCA_900166575_00695"/>
<evidence type="ECO:0000256" key="4">
    <source>
        <dbReference type="ARBA" id="ARBA00022729"/>
    </source>
</evidence>
<reference evidence="9 10" key="1">
    <citation type="journal article" date="2003" name="Int. J. Syst. Evol. Microbiol.">
        <title>Halobacillus salinus sp. nov., isolated from a salt lake on the coast of the East Sea in Korea.</title>
        <authorList>
            <person name="Yoon J.H."/>
            <person name="Kang K.H."/>
            <person name="Park Y.H."/>
        </authorList>
    </citation>
    <scope>NUCLEOTIDE SEQUENCE [LARGE SCALE GENOMIC DNA]</scope>
    <source>
        <strain evidence="9 10">HSL-3</strain>
    </source>
</reference>
<evidence type="ECO:0000256" key="5">
    <source>
        <dbReference type="SAM" id="Coils"/>
    </source>
</evidence>
<feature type="coiled-coil region" evidence="5">
    <location>
        <begin position="172"/>
        <end position="206"/>
    </location>
</feature>
<dbReference type="SUPFAM" id="SSF53807">
    <property type="entry name" value="Helical backbone' metal receptor"/>
    <property type="match status" value="1"/>
</dbReference>
<dbReference type="PROSITE" id="PS51257">
    <property type="entry name" value="PROKAR_LIPOPROTEIN"/>
    <property type="match status" value="1"/>
</dbReference>
<proteinExistence type="inferred from homology"/>
<dbReference type="InterPro" id="IPR051313">
    <property type="entry name" value="Bact_iron-sidero_bind"/>
</dbReference>
<comment type="caution">
    <text evidence="9">The sequence shown here is derived from an EMBL/GenBank/DDBJ whole genome shotgun (WGS) entry which is preliminary data.</text>
</comment>
<comment type="subcellular location">
    <subcellularLocation>
        <location evidence="1">Cell membrane</location>
        <topology evidence="1">Lipid-anchor</topology>
    </subcellularLocation>
</comment>
<keyword evidence="10" id="KW-1185">Reference proteome</keyword>
<feature type="region of interest" description="Disordered" evidence="6">
    <location>
        <begin position="29"/>
        <end position="56"/>
    </location>
</feature>
<evidence type="ECO:0000313" key="9">
    <source>
        <dbReference type="EMBL" id="TGB03797.1"/>
    </source>
</evidence>
<evidence type="ECO:0000256" key="1">
    <source>
        <dbReference type="ARBA" id="ARBA00004193"/>
    </source>
</evidence>
<feature type="compositionally biased region" description="Acidic residues" evidence="6">
    <location>
        <begin position="30"/>
        <end position="50"/>
    </location>
</feature>
<feature type="signal peptide" evidence="7">
    <location>
        <begin position="1"/>
        <end position="25"/>
    </location>
</feature>
<dbReference type="InterPro" id="IPR002491">
    <property type="entry name" value="ABC_transptr_periplasmic_BD"/>
</dbReference>
<organism evidence="9 10">
    <name type="scientific">Halobacillus salinus</name>
    <dbReference type="NCBI Taxonomy" id="192814"/>
    <lineage>
        <taxon>Bacteria</taxon>
        <taxon>Bacillati</taxon>
        <taxon>Bacillota</taxon>
        <taxon>Bacilli</taxon>
        <taxon>Bacillales</taxon>
        <taxon>Bacillaceae</taxon>
        <taxon>Halobacillus</taxon>
    </lineage>
</organism>
<dbReference type="GO" id="GO:0030288">
    <property type="term" value="C:outer membrane-bounded periplasmic space"/>
    <property type="evidence" value="ECO:0007669"/>
    <property type="project" value="TreeGrafter"/>
</dbReference>
<dbReference type="AlphaFoldDB" id="A0A4Z0H1Q9"/>
<dbReference type="Pfam" id="PF01497">
    <property type="entry name" value="Peripla_BP_2"/>
    <property type="match status" value="1"/>
</dbReference>
<keyword evidence="5" id="KW-0175">Coiled coil</keyword>
<dbReference type="GO" id="GO:0005886">
    <property type="term" value="C:plasma membrane"/>
    <property type="evidence" value="ECO:0007669"/>
    <property type="project" value="UniProtKB-SubCell"/>
</dbReference>
<dbReference type="PROSITE" id="PS50983">
    <property type="entry name" value="FE_B12_PBP"/>
    <property type="match status" value="1"/>
</dbReference>
<sequence>MTKMRITKWFYIAIALFGLILFASACSGDESTDEQEDTSSDDTTEETEEASGERTVTDAAGNEVTIPADPQNIIASYLEDYLVALDVTPAAQWSVQNGETVQGYLQDSLGDVPTVPYDLPLESVASFEPDLLLMDSAGMVEGNKYEQYSRIAPTYVVGEAQNNDWRDEFNRVAEVLGKQDEAEQVLEDYEQKVEETKSALKESIGDESIAAVWLTGGTFYVVNDQLSSGDVLYNDLEVTAPNVVKEIANNSEANWSEISLEKLAQLDADHIFLLNGDGEGADMLQDDIWQNIPAVENGNVYEYDSNDSSWLYTGPVANTQMLDDIKESLIE</sequence>
<dbReference type="PANTHER" id="PTHR30532:SF1">
    <property type="entry name" value="IRON(3+)-HYDROXAMATE-BINDING PROTEIN FHUD"/>
    <property type="match status" value="1"/>
</dbReference>
<dbReference type="EMBL" id="SRJC01000001">
    <property type="protein sequence ID" value="TGB03797.1"/>
    <property type="molecule type" value="Genomic_DNA"/>
</dbReference>
<evidence type="ECO:0000259" key="8">
    <source>
        <dbReference type="PROSITE" id="PS50983"/>
    </source>
</evidence>
<evidence type="ECO:0000313" key="10">
    <source>
        <dbReference type="Proteomes" id="UP000297982"/>
    </source>
</evidence>
<protein>
    <submittedName>
        <fullName evidence="9">ABC transporter substrate-binding protein</fullName>
    </submittedName>
</protein>
<comment type="similarity">
    <text evidence="2">Belongs to the bacterial solute-binding protein 8 family.</text>
</comment>
<evidence type="ECO:0000256" key="2">
    <source>
        <dbReference type="ARBA" id="ARBA00008814"/>
    </source>
</evidence>
<evidence type="ECO:0000256" key="3">
    <source>
        <dbReference type="ARBA" id="ARBA00022448"/>
    </source>
</evidence>